<evidence type="ECO:0000259" key="1">
    <source>
        <dbReference type="Pfam" id="PF07969"/>
    </source>
</evidence>
<evidence type="ECO:0000313" key="3">
    <source>
        <dbReference type="Proteomes" id="UP000308199"/>
    </source>
</evidence>
<dbReference type="InterPro" id="IPR011059">
    <property type="entry name" value="Metal-dep_hydrolase_composite"/>
</dbReference>
<evidence type="ECO:0000313" key="2">
    <source>
        <dbReference type="EMBL" id="THG92692.1"/>
    </source>
</evidence>
<dbReference type="PANTHER" id="PTHR22642:SF2">
    <property type="entry name" value="PROTEIN LONG AFTER FAR-RED 3"/>
    <property type="match status" value="1"/>
</dbReference>
<dbReference type="Gene3D" id="2.30.40.10">
    <property type="entry name" value="Urease, subunit C, domain 1"/>
    <property type="match status" value="1"/>
</dbReference>
<name>A0A4V3X937_9AGAM</name>
<feature type="non-terminal residue" evidence="2">
    <location>
        <position position="1"/>
    </location>
</feature>
<dbReference type="OrthoDB" id="3501663at2759"/>
<comment type="caution">
    <text evidence="2">The sequence shown here is derived from an EMBL/GenBank/DDBJ whole genome shotgun (WGS) entry which is preliminary data.</text>
</comment>
<dbReference type="PANTHER" id="PTHR22642">
    <property type="entry name" value="IMIDAZOLONEPROPIONASE"/>
    <property type="match status" value="1"/>
</dbReference>
<protein>
    <recommendedName>
        <fullName evidence="1">Amidohydrolase 3 domain-containing protein</fullName>
    </recommendedName>
</protein>
<dbReference type="GO" id="GO:0016810">
    <property type="term" value="F:hydrolase activity, acting on carbon-nitrogen (but not peptide) bonds"/>
    <property type="evidence" value="ECO:0007669"/>
    <property type="project" value="InterPro"/>
</dbReference>
<dbReference type="EMBL" id="SGPK01001595">
    <property type="protein sequence ID" value="THG92692.1"/>
    <property type="molecule type" value="Genomic_DNA"/>
</dbReference>
<sequence length="74" mass="7984">FPEQRLTRAEALKGMTLDAAYASFSESELGSLTPGKRADFVVLDTDIMTAPPARILQAKVMATVVDGRPVYGKL</sequence>
<proteinExistence type="predicted"/>
<dbReference type="Proteomes" id="UP000308199">
    <property type="component" value="Unassembled WGS sequence"/>
</dbReference>
<feature type="domain" description="Amidohydrolase 3" evidence="1">
    <location>
        <begin position="2"/>
        <end position="71"/>
    </location>
</feature>
<organism evidence="2 3">
    <name type="scientific">Phellinidium pouzarii</name>
    <dbReference type="NCBI Taxonomy" id="167371"/>
    <lineage>
        <taxon>Eukaryota</taxon>
        <taxon>Fungi</taxon>
        <taxon>Dikarya</taxon>
        <taxon>Basidiomycota</taxon>
        <taxon>Agaricomycotina</taxon>
        <taxon>Agaricomycetes</taxon>
        <taxon>Hymenochaetales</taxon>
        <taxon>Hymenochaetaceae</taxon>
        <taxon>Phellinidium</taxon>
    </lineage>
</organism>
<accession>A0A4V3X937</accession>
<reference evidence="2 3" key="1">
    <citation type="submission" date="2019-02" db="EMBL/GenBank/DDBJ databases">
        <title>Genome sequencing of the rare red list fungi Phellinidium pouzarii.</title>
        <authorList>
            <person name="Buettner E."/>
            <person name="Kellner H."/>
        </authorList>
    </citation>
    <scope>NUCLEOTIDE SEQUENCE [LARGE SCALE GENOMIC DNA]</scope>
    <source>
        <strain evidence="2 3">DSM 108285</strain>
    </source>
</reference>
<dbReference type="Pfam" id="PF07969">
    <property type="entry name" value="Amidohydro_3"/>
    <property type="match status" value="1"/>
</dbReference>
<dbReference type="SUPFAM" id="SSF51338">
    <property type="entry name" value="Composite domain of metallo-dependent hydrolases"/>
    <property type="match status" value="1"/>
</dbReference>
<dbReference type="AlphaFoldDB" id="A0A4V3X937"/>
<keyword evidence="3" id="KW-1185">Reference proteome</keyword>
<gene>
    <name evidence="2" type="ORF">EW145_g8620</name>
</gene>
<dbReference type="InterPro" id="IPR013108">
    <property type="entry name" value="Amidohydro_3"/>
</dbReference>